<protein>
    <submittedName>
        <fullName evidence="1">Uncharacterized protein</fullName>
    </submittedName>
</protein>
<feature type="non-terminal residue" evidence="1">
    <location>
        <position position="153"/>
    </location>
</feature>
<proteinExistence type="predicted"/>
<gene>
    <name evidence="1" type="ORF">F5891DRAFT_1054591</name>
</gene>
<accession>A0AAD4HHH3</accession>
<evidence type="ECO:0000313" key="1">
    <source>
        <dbReference type="EMBL" id="KAG1896366.1"/>
    </source>
</evidence>
<sequence length="153" mass="16749">FNSPDRFVQRRQVWCGSRARLTRVGSSSPANLIRGGIIHQVTMTPSTTGERDHRPCRDLLPCACACTDANSCMDTDPRIDADARTYAHTDAFLLPLLLSVSCSLTSMRPLAGSYKGFNVQFAHLDSLLHRSGSLSGPCLQPSRHFLVLSNTTT</sequence>
<keyword evidence="2" id="KW-1185">Reference proteome</keyword>
<comment type="caution">
    <text evidence="1">The sequence shown here is derived from an EMBL/GenBank/DDBJ whole genome shotgun (WGS) entry which is preliminary data.</text>
</comment>
<evidence type="ECO:0000313" key="2">
    <source>
        <dbReference type="Proteomes" id="UP001195769"/>
    </source>
</evidence>
<name>A0AAD4HHH3_9AGAM</name>
<dbReference type="Proteomes" id="UP001195769">
    <property type="component" value="Unassembled WGS sequence"/>
</dbReference>
<dbReference type="EMBL" id="JABBWK010000056">
    <property type="protein sequence ID" value="KAG1896366.1"/>
    <property type="molecule type" value="Genomic_DNA"/>
</dbReference>
<dbReference type="GeneID" id="64656921"/>
<organism evidence="1 2">
    <name type="scientific">Suillus fuscotomentosus</name>
    <dbReference type="NCBI Taxonomy" id="1912939"/>
    <lineage>
        <taxon>Eukaryota</taxon>
        <taxon>Fungi</taxon>
        <taxon>Dikarya</taxon>
        <taxon>Basidiomycota</taxon>
        <taxon>Agaricomycotina</taxon>
        <taxon>Agaricomycetes</taxon>
        <taxon>Agaricomycetidae</taxon>
        <taxon>Boletales</taxon>
        <taxon>Suillineae</taxon>
        <taxon>Suillaceae</taxon>
        <taxon>Suillus</taxon>
    </lineage>
</organism>
<dbReference type="AlphaFoldDB" id="A0AAD4HHH3"/>
<reference evidence="1" key="1">
    <citation type="journal article" date="2020" name="New Phytol.">
        <title>Comparative genomics reveals dynamic genome evolution in host specialist ectomycorrhizal fungi.</title>
        <authorList>
            <person name="Lofgren L.A."/>
            <person name="Nguyen N.H."/>
            <person name="Vilgalys R."/>
            <person name="Ruytinx J."/>
            <person name="Liao H.L."/>
            <person name="Branco S."/>
            <person name="Kuo A."/>
            <person name="LaButti K."/>
            <person name="Lipzen A."/>
            <person name="Andreopoulos W."/>
            <person name="Pangilinan J."/>
            <person name="Riley R."/>
            <person name="Hundley H."/>
            <person name="Na H."/>
            <person name="Barry K."/>
            <person name="Grigoriev I.V."/>
            <person name="Stajich J.E."/>
            <person name="Kennedy P.G."/>
        </authorList>
    </citation>
    <scope>NUCLEOTIDE SEQUENCE</scope>
    <source>
        <strain evidence="1">FC203</strain>
    </source>
</reference>
<dbReference type="RefSeq" id="XP_041221942.1">
    <property type="nucleotide sequence ID" value="XM_041362623.1"/>
</dbReference>